<organism evidence="1 2">
    <name type="scientific">Mycobacterium tuberculosis</name>
    <dbReference type="NCBI Taxonomy" id="1773"/>
    <lineage>
        <taxon>Bacteria</taxon>
        <taxon>Bacillati</taxon>
        <taxon>Actinomycetota</taxon>
        <taxon>Actinomycetes</taxon>
        <taxon>Mycobacteriales</taxon>
        <taxon>Mycobacteriaceae</taxon>
        <taxon>Mycobacterium</taxon>
        <taxon>Mycobacterium tuberculosis complex</taxon>
    </lineage>
</organism>
<name>A0A916LDG1_MYCTX</name>
<gene>
    <name evidence="1" type="ORF">ERS007739_03485</name>
</gene>
<dbReference type="Proteomes" id="UP000039021">
    <property type="component" value="Unassembled WGS sequence"/>
</dbReference>
<evidence type="ECO:0000313" key="2">
    <source>
        <dbReference type="Proteomes" id="UP000039021"/>
    </source>
</evidence>
<protein>
    <submittedName>
        <fullName evidence="1">Uncharacterized protein</fullName>
    </submittedName>
</protein>
<evidence type="ECO:0000313" key="1">
    <source>
        <dbReference type="EMBL" id="COZ18492.1"/>
    </source>
</evidence>
<sequence>MARTTPVATIDAPTCTATIGSILANRLLRSEATAVEICSMTWERRSVSAMNRIHSRSPS</sequence>
<dbReference type="AlphaFoldDB" id="A0A916LDG1"/>
<proteinExistence type="predicted"/>
<reference evidence="2" key="1">
    <citation type="submission" date="2015-03" db="EMBL/GenBank/DDBJ databases">
        <authorList>
            <consortium name="Pathogen Informatics"/>
        </authorList>
    </citation>
    <scope>NUCLEOTIDE SEQUENCE [LARGE SCALE GENOMIC DNA]</scope>
    <source>
        <strain evidence="2">N09902308</strain>
    </source>
</reference>
<accession>A0A916LDG1</accession>
<dbReference type="EMBL" id="CSBK01001820">
    <property type="protein sequence ID" value="COZ18492.1"/>
    <property type="molecule type" value="Genomic_DNA"/>
</dbReference>
<comment type="caution">
    <text evidence="1">The sequence shown here is derived from an EMBL/GenBank/DDBJ whole genome shotgun (WGS) entry which is preliminary data.</text>
</comment>